<dbReference type="GO" id="GO:0072320">
    <property type="term" value="F:volume-sensitive chloride channel activity"/>
    <property type="evidence" value="ECO:0007669"/>
    <property type="project" value="TreeGrafter"/>
</dbReference>
<evidence type="ECO:0000256" key="13">
    <source>
        <dbReference type="SAM" id="MobiDB-lite"/>
    </source>
</evidence>
<evidence type="ECO:0000256" key="2">
    <source>
        <dbReference type="ARBA" id="ARBA00009849"/>
    </source>
</evidence>
<proteinExistence type="inferred from homology"/>
<evidence type="ECO:0000256" key="7">
    <source>
        <dbReference type="ARBA" id="ARBA00023065"/>
    </source>
</evidence>
<keyword evidence="3" id="KW-0813">Transport</keyword>
<evidence type="ECO:0000256" key="8">
    <source>
        <dbReference type="ARBA" id="ARBA00023136"/>
    </source>
</evidence>
<keyword evidence="5 14" id="KW-0812">Transmembrane</keyword>
<dbReference type="InterPro" id="IPR006990">
    <property type="entry name" value="Tweety"/>
</dbReference>
<feature type="compositionally biased region" description="Polar residues" evidence="13">
    <location>
        <begin position="479"/>
        <end position="491"/>
    </location>
</feature>
<evidence type="ECO:0000313" key="16">
    <source>
        <dbReference type="Proteomes" id="UP000054560"/>
    </source>
</evidence>
<feature type="transmembrane region" description="Helical" evidence="14">
    <location>
        <begin position="272"/>
        <end position="292"/>
    </location>
</feature>
<feature type="region of interest" description="Disordered" evidence="13">
    <location>
        <begin position="477"/>
        <end position="499"/>
    </location>
</feature>
<keyword evidence="16" id="KW-1185">Reference proteome</keyword>
<dbReference type="RefSeq" id="XP_014157246.1">
    <property type="nucleotide sequence ID" value="XM_014301771.1"/>
</dbReference>
<comment type="subcellular location">
    <subcellularLocation>
        <location evidence="1">Cell membrane</location>
        <topology evidence="1">Multi-pass membrane protein</topology>
    </subcellularLocation>
</comment>
<sequence length="499" mass="54401">MLRAAKRNIRREYLGLTLNVMDLQFEVNNVIQEGANEVLVVLDNIVEETRDITEVSQGYQDTIAFFNTSQKAAFIVFVIIMVLMIILFSITLWLSPALSKDLGSEDGLRASMSHGCSRGMRWGLLPLSILVVLVSFLVIALAITMSVALADLCDRPDAFIKSRLSTDNLEYLGYYIDDCVGANPNLQLLEEKGVWLVQAEGILALSNLTAETCAPGVRDEYRALFQELNTDVVKGNALLDTAREMVSCRVINGLYNLAVDEGVCSDALDGMILLWIGLLLSTLAMAFAMMVYTRFVVTSVVDVIVFRRSQSQMSLPSEARSANASMTNASMINTASGMQSIGGSADLFRRQASVNDANQSFIKAYGKSISYTPDNTNVRAIDIPEGDGASFQAYGDPAVYQNNIPAAQINHQLYPVGHRLGSVRQFSYTQEVPQRRGSQGMQPPGYGSNPNFLEYSEVDDEYPSTSGVTLVHTELGHGSSVSARSRANSQGALMGGNRG</sequence>
<evidence type="ECO:0000256" key="5">
    <source>
        <dbReference type="ARBA" id="ARBA00022692"/>
    </source>
</evidence>
<evidence type="ECO:0000256" key="1">
    <source>
        <dbReference type="ARBA" id="ARBA00004651"/>
    </source>
</evidence>
<keyword evidence="10" id="KW-0325">Glycoprotein</keyword>
<evidence type="ECO:0000256" key="10">
    <source>
        <dbReference type="ARBA" id="ARBA00023180"/>
    </source>
</evidence>
<dbReference type="GO" id="GO:0034707">
    <property type="term" value="C:chloride channel complex"/>
    <property type="evidence" value="ECO:0007669"/>
    <property type="project" value="UniProtKB-KW"/>
</dbReference>
<keyword evidence="11" id="KW-0868">Chloride</keyword>
<dbReference type="GO" id="GO:0005886">
    <property type="term" value="C:plasma membrane"/>
    <property type="evidence" value="ECO:0007669"/>
    <property type="project" value="UniProtKB-SubCell"/>
</dbReference>
<comment type="similarity">
    <text evidence="2">Belongs to the tweety family.</text>
</comment>
<dbReference type="Pfam" id="PF04906">
    <property type="entry name" value="Tweety"/>
    <property type="match status" value="1"/>
</dbReference>
<dbReference type="PANTHER" id="PTHR12424:SF8">
    <property type="entry name" value="PROTEIN TWEETY"/>
    <property type="match status" value="1"/>
</dbReference>
<keyword evidence="4" id="KW-1003">Cell membrane</keyword>
<evidence type="ECO:0000313" key="15">
    <source>
        <dbReference type="EMBL" id="KNC83344.1"/>
    </source>
</evidence>
<gene>
    <name evidence="15" type="ORF">SARC_04396</name>
</gene>
<evidence type="ECO:0000256" key="4">
    <source>
        <dbReference type="ARBA" id="ARBA00022475"/>
    </source>
</evidence>
<keyword evidence="7" id="KW-0406">Ion transport</keyword>
<evidence type="ECO:0000256" key="6">
    <source>
        <dbReference type="ARBA" id="ARBA00022989"/>
    </source>
</evidence>
<evidence type="ECO:0000256" key="14">
    <source>
        <dbReference type="SAM" id="Phobius"/>
    </source>
</evidence>
<evidence type="ECO:0000256" key="3">
    <source>
        <dbReference type="ARBA" id="ARBA00022448"/>
    </source>
</evidence>
<dbReference type="Proteomes" id="UP000054560">
    <property type="component" value="Unassembled WGS sequence"/>
</dbReference>
<dbReference type="GO" id="GO:0005229">
    <property type="term" value="F:intracellularly calcium-gated chloride channel activity"/>
    <property type="evidence" value="ECO:0007669"/>
    <property type="project" value="TreeGrafter"/>
</dbReference>
<dbReference type="GeneID" id="25904900"/>
<dbReference type="AlphaFoldDB" id="A0A0L0G396"/>
<keyword evidence="9" id="KW-0869">Chloride channel</keyword>
<dbReference type="PANTHER" id="PTHR12424">
    <property type="entry name" value="TWEETY-RELATED"/>
    <property type="match status" value="1"/>
</dbReference>
<reference evidence="15 16" key="1">
    <citation type="submission" date="2011-02" db="EMBL/GenBank/DDBJ databases">
        <title>The Genome Sequence of Sphaeroforma arctica JP610.</title>
        <authorList>
            <consortium name="The Broad Institute Genome Sequencing Platform"/>
            <person name="Russ C."/>
            <person name="Cuomo C."/>
            <person name="Young S.K."/>
            <person name="Zeng Q."/>
            <person name="Gargeya S."/>
            <person name="Alvarado L."/>
            <person name="Berlin A."/>
            <person name="Chapman S.B."/>
            <person name="Chen Z."/>
            <person name="Freedman E."/>
            <person name="Gellesch M."/>
            <person name="Goldberg J."/>
            <person name="Griggs A."/>
            <person name="Gujja S."/>
            <person name="Heilman E."/>
            <person name="Heiman D."/>
            <person name="Howarth C."/>
            <person name="Mehta T."/>
            <person name="Neiman D."/>
            <person name="Pearson M."/>
            <person name="Roberts A."/>
            <person name="Saif S."/>
            <person name="Shea T."/>
            <person name="Shenoy N."/>
            <person name="Sisk P."/>
            <person name="Stolte C."/>
            <person name="Sykes S."/>
            <person name="White J."/>
            <person name="Yandava C."/>
            <person name="Burger G."/>
            <person name="Gray M.W."/>
            <person name="Holland P.W.H."/>
            <person name="King N."/>
            <person name="Lang F.B.F."/>
            <person name="Roger A.J."/>
            <person name="Ruiz-Trillo I."/>
            <person name="Haas B."/>
            <person name="Nusbaum C."/>
            <person name="Birren B."/>
        </authorList>
    </citation>
    <scope>NUCLEOTIDE SEQUENCE [LARGE SCALE GENOMIC DNA]</scope>
    <source>
        <strain evidence="15 16">JP610</strain>
    </source>
</reference>
<feature type="transmembrane region" description="Helical" evidence="14">
    <location>
        <begin position="127"/>
        <end position="153"/>
    </location>
</feature>
<organism evidence="15 16">
    <name type="scientific">Sphaeroforma arctica JP610</name>
    <dbReference type="NCBI Taxonomy" id="667725"/>
    <lineage>
        <taxon>Eukaryota</taxon>
        <taxon>Ichthyosporea</taxon>
        <taxon>Ichthyophonida</taxon>
        <taxon>Sphaeroforma</taxon>
    </lineage>
</organism>
<dbReference type="EMBL" id="KQ241841">
    <property type="protein sequence ID" value="KNC83344.1"/>
    <property type="molecule type" value="Genomic_DNA"/>
</dbReference>
<accession>A0A0L0G396</accession>
<protein>
    <submittedName>
        <fullName evidence="15">Uncharacterized protein</fullName>
    </submittedName>
</protein>
<name>A0A0L0G396_9EUKA</name>
<keyword evidence="8 14" id="KW-0472">Membrane</keyword>
<evidence type="ECO:0000256" key="12">
    <source>
        <dbReference type="ARBA" id="ARBA00023303"/>
    </source>
</evidence>
<evidence type="ECO:0000256" key="9">
    <source>
        <dbReference type="ARBA" id="ARBA00023173"/>
    </source>
</evidence>
<evidence type="ECO:0000256" key="11">
    <source>
        <dbReference type="ARBA" id="ARBA00023214"/>
    </source>
</evidence>
<keyword evidence="12" id="KW-0407">Ion channel</keyword>
<keyword evidence="6 14" id="KW-1133">Transmembrane helix</keyword>
<feature type="transmembrane region" description="Helical" evidence="14">
    <location>
        <begin position="72"/>
        <end position="94"/>
    </location>
</feature>